<comment type="caution">
    <text evidence="2">The sequence shown here is derived from an EMBL/GenBank/DDBJ whole genome shotgun (WGS) entry which is preliminary data.</text>
</comment>
<evidence type="ECO:0000256" key="1">
    <source>
        <dbReference type="ARBA" id="ARBA00038414"/>
    </source>
</evidence>
<dbReference type="PANTHER" id="PTHR28047:SF5">
    <property type="entry name" value="PROTEIN DCG1"/>
    <property type="match status" value="1"/>
</dbReference>
<dbReference type="InterPro" id="IPR015942">
    <property type="entry name" value="Asp/Glu/hydantoin_racemase"/>
</dbReference>
<evidence type="ECO:0000313" key="2">
    <source>
        <dbReference type="EMBL" id="GAA0613660.1"/>
    </source>
</evidence>
<accession>A0ABN1GKZ6</accession>
<name>A0ABN1GKZ6_9HYPH</name>
<dbReference type="Gene3D" id="3.40.50.12500">
    <property type="match status" value="1"/>
</dbReference>
<dbReference type="PANTHER" id="PTHR28047">
    <property type="entry name" value="PROTEIN DCG1"/>
    <property type="match status" value="1"/>
</dbReference>
<dbReference type="EMBL" id="BAAADE010000011">
    <property type="protein sequence ID" value="GAA0613660.1"/>
    <property type="molecule type" value="Genomic_DNA"/>
</dbReference>
<sequence>MRRLLVINPNTSASVTEKIETLVKEETNNQILVETVTADFGFSYISSRTATAIAAHAVLDAAARAIAEKTTPDAILLACFGDPGREALEEMTGLPVIGFAEAGLLAASELSSQSLVMTNGAIWCDMLWELILKLGISDRIAGVHSIENVANDPALIARYVSSEAEKAGVDRVILGGAGLIPYLPEVIAQASVCVIDPHRIAIQKAVALANAHEPATSEQDHSLTDGKMNIKGLSPLLTAALKGA</sequence>
<organism evidence="2 3">
    <name type="scientific">Paenochrobactrum glaciei</name>
    <dbReference type="NCBI Taxonomy" id="486407"/>
    <lineage>
        <taxon>Bacteria</taxon>
        <taxon>Pseudomonadati</taxon>
        <taxon>Pseudomonadota</taxon>
        <taxon>Alphaproteobacteria</taxon>
        <taxon>Hyphomicrobiales</taxon>
        <taxon>Brucellaceae</taxon>
        <taxon>Paenochrobactrum</taxon>
    </lineage>
</organism>
<protein>
    <submittedName>
        <fullName evidence="2">Aspartate/glutamate racemase family protein</fullName>
    </submittedName>
</protein>
<dbReference type="Proteomes" id="UP001424441">
    <property type="component" value="Unassembled WGS sequence"/>
</dbReference>
<dbReference type="InterPro" id="IPR053714">
    <property type="entry name" value="Iso_Racemase_Enz_sf"/>
</dbReference>
<proteinExistence type="inferred from homology"/>
<dbReference type="Pfam" id="PF01177">
    <property type="entry name" value="Asp_Glu_race"/>
    <property type="match status" value="1"/>
</dbReference>
<gene>
    <name evidence="2" type="ORF">GCM10008943_31240</name>
</gene>
<evidence type="ECO:0000313" key="3">
    <source>
        <dbReference type="Proteomes" id="UP001424441"/>
    </source>
</evidence>
<dbReference type="InterPro" id="IPR052186">
    <property type="entry name" value="Hydantoin_racemase-like"/>
</dbReference>
<comment type="similarity">
    <text evidence="1">Belongs to the HyuE racemase family.</text>
</comment>
<keyword evidence="3" id="KW-1185">Reference proteome</keyword>
<reference evidence="2 3" key="1">
    <citation type="journal article" date="2019" name="Int. J. Syst. Evol. Microbiol.">
        <title>The Global Catalogue of Microorganisms (GCM) 10K type strain sequencing project: providing services to taxonomists for standard genome sequencing and annotation.</title>
        <authorList>
            <consortium name="The Broad Institute Genomics Platform"/>
            <consortium name="The Broad Institute Genome Sequencing Center for Infectious Disease"/>
            <person name="Wu L."/>
            <person name="Ma J."/>
        </authorList>
    </citation>
    <scope>NUCLEOTIDE SEQUENCE [LARGE SCALE GENOMIC DNA]</scope>
    <source>
        <strain evidence="2 3">JCM 15115</strain>
    </source>
</reference>